<dbReference type="Pfam" id="PF22892">
    <property type="entry name" value="DSRM_MRPL44"/>
    <property type="match status" value="1"/>
</dbReference>
<dbReference type="InterPro" id="IPR036389">
    <property type="entry name" value="RNase_III_sf"/>
</dbReference>
<evidence type="ECO:0000256" key="1">
    <source>
        <dbReference type="ARBA" id="ARBA00004173"/>
    </source>
</evidence>
<name>G0W5X1_NAUDC</name>
<keyword evidence="2 8" id="KW-0694">RNA-binding</keyword>
<dbReference type="Gene3D" id="3.30.160.20">
    <property type="match status" value="1"/>
</dbReference>
<evidence type="ECO:0000313" key="12">
    <source>
        <dbReference type="Proteomes" id="UP000000689"/>
    </source>
</evidence>
<dbReference type="KEGG" id="ndi:NDAI_0B01480"/>
<dbReference type="PANTHER" id="PTHR11207">
    <property type="entry name" value="RIBONUCLEASE III"/>
    <property type="match status" value="1"/>
</dbReference>
<dbReference type="PANTHER" id="PTHR11207:SF32">
    <property type="entry name" value="LARGE RIBOSOMAL SUBUNIT PROTEIN ML44"/>
    <property type="match status" value="1"/>
</dbReference>
<evidence type="ECO:0000256" key="6">
    <source>
        <dbReference type="ARBA" id="ARBA00024034"/>
    </source>
</evidence>
<keyword evidence="12" id="KW-1185">Reference proteome</keyword>
<protein>
    <recommendedName>
        <fullName evidence="7">Large ribosomal subunit protein mL44</fullName>
    </recommendedName>
</protein>
<sequence length="391" mass="44112">MSLRSNCRLLIQPLTRAGPSASISLLSSSNNIVNVSQSCNNRTLLALTRQASYSSSSTSPRLKDSEFAKYKEYYRNLKSLTINEIPEEIASKSPLLITLHSRLQLPESFKYSTLSRCLTCRSSQLPTLPSSTSPKTVTFSKDYCDNHGLNIFGKNILSYYVTKKLLEKYPRLPTVILNAAIDSYISDYVLSSIGSQWGIDIEKQTVMERYLQNEPFEITLGKLRFYNNSLNYNDGIEIVSWKKKFNQVKAMSLAVRSIIGSLWIESDQMAEQQQIKKNLAFKFIDDHIISRKLDVSKLFMFEQPTRELSKLCEREGLERPISKLLAESGRASKAPVFIVGVFSDKEKLGEGYGSSLKEAKARAATDALLKWYCYEPTNLQSPVIDPGTVIV</sequence>
<evidence type="ECO:0000256" key="7">
    <source>
        <dbReference type="ARBA" id="ARBA00035187"/>
    </source>
</evidence>
<dbReference type="GO" id="GO:0005762">
    <property type="term" value="C:mitochondrial large ribosomal subunit"/>
    <property type="evidence" value="ECO:0007669"/>
    <property type="project" value="EnsemblFungi"/>
</dbReference>
<dbReference type="InterPro" id="IPR044443">
    <property type="entry name" value="Ribosomal_mL44_DSRM_fung"/>
</dbReference>
<feature type="domain" description="DRBM" evidence="9">
    <location>
        <begin position="303"/>
        <end position="373"/>
    </location>
</feature>
<evidence type="ECO:0000313" key="11">
    <source>
        <dbReference type="EMBL" id="CCD23182.1"/>
    </source>
</evidence>
<dbReference type="GO" id="GO:0004525">
    <property type="term" value="F:ribonuclease III activity"/>
    <property type="evidence" value="ECO:0007669"/>
    <property type="project" value="InterPro"/>
</dbReference>
<dbReference type="SUPFAM" id="SSF54768">
    <property type="entry name" value="dsRNA-binding domain-like"/>
    <property type="match status" value="1"/>
</dbReference>
<dbReference type="EMBL" id="HE580268">
    <property type="protein sequence ID" value="CCD23182.1"/>
    <property type="molecule type" value="Genomic_DNA"/>
</dbReference>
<dbReference type="GO" id="GO:0003735">
    <property type="term" value="F:structural constituent of ribosome"/>
    <property type="evidence" value="ECO:0007669"/>
    <property type="project" value="EnsemblFungi"/>
</dbReference>
<dbReference type="OMA" id="YLYSPGN"/>
<dbReference type="STRING" id="1071378.G0W5X1"/>
<comment type="subcellular location">
    <subcellularLocation>
        <location evidence="1">Mitochondrion</location>
    </subcellularLocation>
</comment>
<evidence type="ECO:0000256" key="2">
    <source>
        <dbReference type="ARBA" id="ARBA00022884"/>
    </source>
</evidence>
<dbReference type="CDD" id="cd19873">
    <property type="entry name" value="DSRM_MRPL3_like"/>
    <property type="match status" value="1"/>
</dbReference>
<dbReference type="AlphaFoldDB" id="G0W5X1"/>
<dbReference type="Gene3D" id="1.10.1520.10">
    <property type="entry name" value="Ribonuclease III domain"/>
    <property type="match status" value="1"/>
</dbReference>
<feature type="domain" description="RNase III" evidence="10">
    <location>
        <begin position="111"/>
        <end position="267"/>
    </location>
</feature>
<dbReference type="Proteomes" id="UP000000689">
    <property type="component" value="Chromosome 2"/>
</dbReference>
<evidence type="ECO:0000256" key="3">
    <source>
        <dbReference type="ARBA" id="ARBA00022980"/>
    </source>
</evidence>
<dbReference type="InterPro" id="IPR014720">
    <property type="entry name" value="dsRBD_dom"/>
</dbReference>
<dbReference type="PROSITE" id="PS50142">
    <property type="entry name" value="RNASE_3_2"/>
    <property type="match status" value="1"/>
</dbReference>
<gene>
    <name evidence="11" type="primary">NDAI0B01480</name>
    <name evidence="11" type="ordered locus">NDAI_0B01480</name>
</gene>
<dbReference type="GO" id="GO:0006396">
    <property type="term" value="P:RNA processing"/>
    <property type="evidence" value="ECO:0007669"/>
    <property type="project" value="InterPro"/>
</dbReference>
<accession>G0W5X1</accession>
<dbReference type="SMART" id="SM00535">
    <property type="entry name" value="RIBOc"/>
    <property type="match status" value="1"/>
</dbReference>
<keyword evidence="4" id="KW-0496">Mitochondrion</keyword>
<evidence type="ECO:0000256" key="5">
    <source>
        <dbReference type="ARBA" id="ARBA00023274"/>
    </source>
</evidence>
<dbReference type="OrthoDB" id="67027at2759"/>
<dbReference type="HOGENOM" id="CLU_034765_1_0_1"/>
<evidence type="ECO:0000259" key="9">
    <source>
        <dbReference type="PROSITE" id="PS50137"/>
    </source>
</evidence>
<reference evidence="11 12" key="1">
    <citation type="journal article" date="2011" name="Proc. Natl. Acad. Sci. U.S.A.">
        <title>Evolutionary erosion of yeast sex chromosomes by mating-type switching accidents.</title>
        <authorList>
            <person name="Gordon J.L."/>
            <person name="Armisen D."/>
            <person name="Proux-Wera E."/>
            <person name="Oheigeartaigh S.S."/>
            <person name="Byrne K.P."/>
            <person name="Wolfe K.H."/>
        </authorList>
    </citation>
    <scope>NUCLEOTIDE SEQUENCE [LARGE SCALE GENOMIC DNA]</scope>
    <source>
        <strain evidence="12">ATCC 10597 / BCRC 20456 / CBS 421 / NBRC 0211 / NRRL Y-12639</strain>
    </source>
</reference>
<dbReference type="GeneID" id="11496221"/>
<comment type="similarity">
    <text evidence="6">Belongs to the ribonuclease III family. Mitochondrion-specific ribosomal protein mL44 subfamily.</text>
</comment>
<dbReference type="SMART" id="SM00358">
    <property type="entry name" value="DSRM"/>
    <property type="match status" value="1"/>
</dbReference>
<proteinExistence type="inferred from homology"/>
<dbReference type="PROSITE" id="PS50137">
    <property type="entry name" value="DS_RBD"/>
    <property type="match status" value="1"/>
</dbReference>
<keyword evidence="5" id="KW-0687">Ribonucleoprotein</keyword>
<dbReference type="InterPro" id="IPR000999">
    <property type="entry name" value="RNase_III_dom"/>
</dbReference>
<keyword evidence="3" id="KW-0689">Ribosomal protein</keyword>
<dbReference type="InterPro" id="IPR044444">
    <property type="entry name" value="Ribosomal_mL44_DSRM_metazoa"/>
</dbReference>
<dbReference type="eggNOG" id="KOG3769">
    <property type="taxonomic scope" value="Eukaryota"/>
</dbReference>
<evidence type="ECO:0000256" key="8">
    <source>
        <dbReference type="PROSITE-ProRule" id="PRU00266"/>
    </source>
</evidence>
<dbReference type="GO" id="GO:0003725">
    <property type="term" value="F:double-stranded RNA binding"/>
    <property type="evidence" value="ECO:0007669"/>
    <property type="project" value="InterPro"/>
</dbReference>
<dbReference type="SUPFAM" id="SSF69065">
    <property type="entry name" value="RNase III domain-like"/>
    <property type="match status" value="1"/>
</dbReference>
<evidence type="ECO:0000259" key="10">
    <source>
        <dbReference type="PROSITE" id="PS50142"/>
    </source>
</evidence>
<evidence type="ECO:0000256" key="4">
    <source>
        <dbReference type="ARBA" id="ARBA00023128"/>
    </source>
</evidence>
<organism evidence="11 12">
    <name type="scientific">Naumovozyma dairenensis (strain ATCC 10597 / BCRC 20456 / CBS 421 / NBRC 0211 / NRRL Y-12639)</name>
    <name type="common">Saccharomyces dairenensis</name>
    <dbReference type="NCBI Taxonomy" id="1071378"/>
    <lineage>
        <taxon>Eukaryota</taxon>
        <taxon>Fungi</taxon>
        <taxon>Dikarya</taxon>
        <taxon>Ascomycota</taxon>
        <taxon>Saccharomycotina</taxon>
        <taxon>Saccharomycetes</taxon>
        <taxon>Saccharomycetales</taxon>
        <taxon>Saccharomycetaceae</taxon>
        <taxon>Naumovozyma</taxon>
    </lineage>
</organism>
<dbReference type="RefSeq" id="XP_003668425.1">
    <property type="nucleotide sequence ID" value="XM_003668377.1"/>
</dbReference>